<comment type="similarity">
    <text evidence="2">Belongs to the XPG/RAD2 endonuclease family.</text>
</comment>
<feature type="domain" description="Post-transcriptional regulator MKT1 C-terminal" evidence="4">
    <location>
        <begin position="485"/>
        <end position="717"/>
    </location>
</feature>
<name>A0ABP9XUG7_9FUNG</name>
<dbReference type="PANTHER" id="PTHR11081:SF32">
    <property type="entry name" value="POST-TRANSCRIPTIONAL REGULATOR MKT1"/>
    <property type="match status" value="1"/>
</dbReference>
<dbReference type="Pfam" id="PF12246">
    <property type="entry name" value="MKT1_C"/>
    <property type="match status" value="1"/>
</dbReference>
<dbReference type="Pfam" id="PF12247">
    <property type="entry name" value="MKT1_N"/>
    <property type="match status" value="1"/>
</dbReference>
<proteinExistence type="inferred from homology"/>
<dbReference type="PRINTS" id="PR00853">
    <property type="entry name" value="XPGRADSUPER"/>
</dbReference>
<evidence type="ECO:0000313" key="7">
    <source>
        <dbReference type="Proteomes" id="UP001476247"/>
    </source>
</evidence>
<keyword evidence="7" id="KW-1185">Reference proteome</keyword>
<evidence type="ECO:0000256" key="2">
    <source>
        <dbReference type="ARBA" id="ARBA00024023"/>
    </source>
</evidence>
<dbReference type="Gene3D" id="3.40.50.1010">
    <property type="entry name" value="5'-nuclease"/>
    <property type="match status" value="1"/>
</dbReference>
<dbReference type="PANTHER" id="PTHR11081">
    <property type="entry name" value="FLAP ENDONUCLEASE FAMILY MEMBER"/>
    <property type="match status" value="1"/>
</dbReference>
<dbReference type="InterPro" id="IPR022040">
    <property type="entry name" value="MKT1_N"/>
</dbReference>
<dbReference type="InterPro" id="IPR022039">
    <property type="entry name" value="MKT1_C"/>
</dbReference>
<comment type="caution">
    <text evidence="6">The sequence shown here is derived from an EMBL/GenBank/DDBJ whole genome shotgun (WGS) entry which is preliminary data.</text>
</comment>
<evidence type="ECO:0000256" key="1">
    <source>
        <dbReference type="ARBA" id="ARBA00022845"/>
    </source>
</evidence>
<protein>
    <submittedName>
        <fullName evidence="6">Uncharacterized protein</fullName>
    </submittedName>
</protein>
<dbReference type="InterPro" id="IPR029060">
    <property type="entry name" value="PIN-like_dom_sf"/>
</dbReference>
<dbReference type="InterPro" id="IPR006085">
    <property type="entry name" value="XPG_DNA_repair_N"/>
</dbReference>
<sequence>MPIRHFDIFTAERRLIQTSAVSQLKETRLGIDGNYWLRKVVAKENAVTAMGGLPLRLVETIERELKGYKSVGIQPIFVFSGLSIIRKDKPFSTEDSRPSHRAAGWDFYDRGKVDLALSNWASSSGINSAELLNTVIHILNKNNVEFIRAPYSAWAQLAFMYNHPRQLVNAVCGGSELLMWDIDKMITTIDLEKGNYHWVSKRTVLQDLHVSDEQFLDICILAGFEYCPTFPPLNTSQVSFTFNGVHDLIKQHKTGFNAVQAYSDNIVVAKTNYIDTFCRTRCAVKYHLVINEEGEVKPMNVENAPNDIHEFIGYRLPDEVYYYLMRGLIGPQSVNSLVSGVLIESAPLDNGESIEYHNFLTQLLNIRTQTLSLLTQPLHPFYKTRKVSSYFWFEPNEEQIMRHQPTTENRTDCTSLNTIYEKTSSWNVPKEFIEQELHTQKVNDIDIKFCIQSVESESKASKTISQEQHVLVEKNQIVANVLWKTLEIRDFLSCSKHIYTPWGQALSTALKSSSAITQQPESLLTALELIRFEVLTNKEYSKTYSQPLGDEFQKKNIILLSRALSLLPMNLKSSPWSGPLNRDLLVFNSFVKALNRSYRNLCEMLTLSLFLNNLVKKERNDYYQIADSLPYLADPNVALGLVCKHYLERIVEGQSPVEALSSTEKAFPTCISVKSDLQKGFEFWLQLFKAVESLEKSQSVTASTFGMFADANQWLNQNKF</sequence>
<organism evidence="6 7">
    <name type="scientific">Helicostylum pulchrum</name>
    <dbReference type="NCBI Taxonomy" id="562976"/>
    <lineage>
        <taxon>Eukaryota</taxon>
        <taxon>Fungi</taxon>
        <taxon>Fungi incertae sedis</taxon>
        <taxon>Mucoromycota</taxon>
        <taxon>Mucoromycotina</taxon>
        <taxon>Mucoromycetes</taxon>
        <taxon>Mucorales</taxon>
        <taxon>Mucorineae</taxon>
        <taxon>Mucoraceae</taxon>
        <taxon>Helicostylum</taxon>
    </lineage>
</organism>
<dbReference type="EMBL" id="BAABUJ010000010">
    <property type="protein sequence ID" value="GAA5798434.1"/>
    <property type="molecule type" value="Genomic_DNA"/>
</dbReference>
<feature type="domain" description="XPG N-terminal" evidence="3">
    <location>
        <begin position="2"/>
        <end position="88"/>
    </location>
</feature>
<evidence type="ECO:0000313" key="6">
    <source>
        <dbReference type="EMBL" id="GAA5798434.1"/>
    </source>
</evidence>
<dbReference type="CDD" id="cd09858">
    <property type="entry name" value="PIN_MKT1"/>
    <property type="match status" value="1"/>
</dbReference>
<dbReference type="InterPro" id="IPR037314">
    <property type="entry name" value="MKT1_H3TH"/>
</dbReference>
<accession>A0ABP9XUG7</accession>
<dbReference type="SUPFAM" id="SSF88723">
    <property type="entry name" value="PIN domain-like"/>
    <property type="match status" value="1"/>
</dbReference>
<feature type="domain" description="Post-transcriptional regulator MKT1 N-terminal" evidence="5">
    <location>
        <begin position="305"/>
        <end position="393"/>
    </location>
</feature>
<dbReference type="CDD" id="cd09902">
    <property type="entry name" value="H3TH_MKT1"/>
    <property type="match status" value="1"/>
</dbReference>
<keyword evidence="1" id="KW-0810">Translation regulation</keyword>
<evidence type="ECO:0000259" key="4">
    <source>
        <dbReference type="Pfam" id="PF12246"/>
    </source>
</evidence>
<reference evidence="6 7" key="1">
    <citation type="submission" date="2024-04" db="EMBL/GenBank/DDBJ databases">
        <title>genome sequences of Mucor flavus KT1a and Helicostylum pulchrum KT1b strains isolation_sourced from the surface of a dry-aged beef.</title>
        <authorList>
            <person name="Toyotome T."/>
            <person name="Hosono M."/>
            <person name="Torimaru M."/>
            <person name="Fukuda K."/>
            <person name="Mikami N."/>
        </authorList>
    </citation>
    <scope>NUCLEOTIDE SEQUENCE [LARGE SCALE GENOMIC DNA]</scope>
    <source>
        <strain evidence="6 7">KT1b</strain>
    </source>
</reference>
<dbReference type="Pfam" id="PF00752">
    <property type="entry name" value="XPG_N"/>
    <property type="match status" value="1"/>
</dbReference>
<gene>
    <name evidence="6" type="ORF">HPULCUR_003837</name>
</gene>
<dbReference type="InterPro" id="IPR006084">
    <property type="entry name" value="XPG/Rad2"/>
</dbReference>
<evidence type="ECO:0000259" key="5">
    <source>
        <dbReference type="Pfam" id="PF12247"/>
    </source>
</evidence>
<evidence type="ECO:0000259" key="3">
    <source>
        <dbReference type="Pfam" id="PF00752"/>
    </source>
</evidence>
<dbReference type="Proteomes" id="UP001476247">
    <property type="component" value="Unassembled WGS sequence"/>
</dbReference>